<dbReference type="OrthoDB" id="10327094at2759"/>
<keyword evidence="1" id="KW-0812">Transmembrane</keyword>
<evidence type="ECO:0000313" key="2">
    <source>
        <dbReference type="EMBL" id="OLP84649.1"/>
    </source>
</evidence>
<sequence length="529" mass="58179">MDSKLTALPPPLFTSGPSSMIAMKAMMQKKWDELDAFALILLHVDDDVTEPPGEQEPASSSTDQVYVAVPRGYDKSRVCQSFEARGRGQVQILGFQASKDAVFPSGLSLANVWPLVGALLQRRFVAFFGYMPCNIMVFESALANFSNVASRCNVFVETLRKVRAVERKLQSAKRIANLQVEAVASASAIAGIVHLEPEAEQHWLRHNMRSHTGETRIFVRVQLLLAVVFSAAAVFITFSLAHPLAPFGHPPSDSYLRESRCFPQLRRAAFFVTFSLGSFAYSRARVIPHCDSHLRESRPFRWPGQWSFGLGGLKAPQKFDKGLPSSQFQGWYILQELPPSMTEEFGANSEAKVPSVTLRCPVLGVLAMPPRSSEVASRKLTPLRLTPPGGFELMASVPRTSRGVLVKDGNQRKFHGTGILSDKVASRKLTPLRLTPPGGFELMASVPRTSRGVLVKDGNQRKEFGYDFSMLEVKASATCVGESIFLGTDQGQVFGTYAIFAELLALALANEMDDSSFTAKRLNLELDAM</sequence>
<keyword evidence="1" id="KW-0472">Membrane</keyword>
<reference evidence="2 3" key="1">
    <citation type="submission" date="2016-02" db="EMBL/GenBank/DDBJ databases">
        <title>Genome analysis of coral dinoflagellate symbionts highlights evolutionary adaptations to a symbiotic lifestyle.</title>
        <authorList>
            <person name="Aranda M."/>
            <person name="Li Y."/>
            <person name="Liew Y.J."/>
            <person name="Baumgarten S."/>
            <person name="Simakov O."/>
            <person name="Wilson M."/>
            <person name="Piel J."/>
            <person name="Ashoor H."/>
            <person name="Bougouffa S."/>
            <person name="Bajic V.B."/>
            <person name="Ryu T."/>
            <person name="Ravasi T."/>
            <person name="Bayer T."/>
            <person name="Micklem G."/>
            <person name="Kim H."/>
            <person name="Bhak J."/>
            <person name="Lajeunesse T.C."/>
            <person name="Voolstra C.R."/>
        </authorList>
    </citation>
    <scope>NUCLEOTIDE SEQUENCE [LARGE SCALE GENOMIC DNA]</scope>
    <source>
        <strain evidence="2 3">CCMP2467</strain>
    </source>
</reference>
<dbReference type="AlphaFoldDB" id="A0A1Q9CNY9"/>
<evidence type="ECO:0000256" key="1">
    <source>
        <dbReference type="SAM" id="Phobius"/>
    </source>
</evidence>
<keyword evidence="1" id="KW-1133">Transmembrane helix</keyword>
<keyword evidence="3" id="KW-1185">Reference proteome</keyword>
<proteinExistence type="predicted"/>
<accession>A0A1Q9CNY9</accession>
<name>A0A1Q9CNY9_SYMMI</name>
<organism evidence="2 3">
    <name type="scientific">Symbiodinium microadriaticum</name>
    <name type="common">Dinoflagellate</name>
    <name type="synonym">Zooxanthella microadriatica</name>
    <dbReference type="NCBI Taxonomy" id="2951"/>
    <lineage>
        <taxon>Eukaryota</taxon>
        <taxon>Sar</taxon>
        <taxon>Alveolata</taxon>
        <taxon>Dinophyceae</taxon>
        <taxon>Suessiales</taxon>
        <taxon>Symbiodiniaceae</taxon>
        <taxon>Symbiodinium</taxon>
    </lineage>
</organism>
<comment type="caution">
    <text evidence="2">The sequence shown here is derived from an EMBL/GenBank/DDBJ whole genome shotgun (WGS) entry which is preliminary data.</text>
</comment>
<feature type="transmembrane region" description="Helical" evidence="1">
    <location>
        <begin position="217"/>
        <end position="245"/>
    </location>
</feature>
<dbReference type="Proteomes" id="UP000186817">
    <property type="component" value="Unassembled WGS sequence"/>
</dbReference>
<protein>
    <submittedName>
        <fullName evidence="2">Uncharacterized protein</fullName>
    </submittedName>
</protein>
<dbReference type="EMBL" id="LSRX01001025">
    <property type="protein sequence ID" value="OLP84649.1"/>
    <property type="molecule type" value="Genomic_DNA"/>
</dbReference>
<gene>
    <name evidence="2" type="ORF">AK812_SmicGene34455</name>
</gene>
<evidence type="ECO:0000313" key="3">
    <source>
        <dbReference type="Proteomes" id="UP000186817"/>
    </source>
</evidence>